<keyword evidence="1" id="KW-0698">rRNA processing</keyword>
<dbReference type="EMBL" id="NESQ01000202">
    <property type="protein sequence ID" value="PUU76129.1"/>
    <property type="molecule type" value="Genomic_DNA"/>
</dbReference>
<dbReference type="GO" id="GO:0006364">
    <property type="term" value="P:rRNA processing"/>
    <property type="evidence" value="ECO:0007669"/>
    <property type="project" value="UniProtKB-KW"/>
</dbReference>
<dbReference type="Gene3D" id="1.25.40.10">
    <property type="entry name" value="Tetratricopeptide repeat domain"/>
    <property type="match status" value="1"/>
</dbReference>
<keyword evidence="2" id="KW-0677">Repeat</keyword>
<dbReference type="PANTHER" id="PTHR23270:SF10">
    <property type="entry name" value="PROTEIN RRP5 HOMOLOG"/>
    <property type="match status" value="1"/>
</dbReference>
<name>A0A2T6ZKV5_TUBBO</name>
<dbReference type="GO" id="GO:0003723">
    <property type="term" value="F:RNA binding"/>
    <property type="evidence" value="ECO:0007669"/>
    <property type="project" value="TreeGrafter"/>
</dbReference>
<evidence type="ECO:0008006" key="5">
    <source>
        <dbReference type="Google" id="ProtNLM"/>
    </source>
</evidence>
<dbReference type="InterPro" id="IPR045209">
    <property type="entry name" value="Rrp5"/>
</dbReference>
<comment type="caution">
    <text evidence="3">The sequence shown here is derived from an EMBL/GenBank/DDBJ whole genome shotgun (WGS) entry which is preliminary data.</text>
</comment>
<dbReference type="InterPro" id="IPR003107">
    <property type="entry name" value="HAT"/>
</dbReference>
<dbReference type="Proteomes" id="UP000244722">
    <property type="component" value="Unassembled WGS sequence"/>
</dbReference>
<dbReference type="SUPFAM" id="SSF48452">
    <property type="entry name" value="TPR-like"/>
    <property type="match status" value="1"/>
</dbReference>
<dbReference type="PANTHER" id="PTHR23270">
    <property type="entry name" value="PROGRAMMED CELL DEATH PROTEIN 11 PRE-RRNA PROCESSING PROTEIN RRP5"/>
    <property type="match status" value="1"/>
</dbReference>
<dbReference type="OrthoDB" id="412781at2759"/>
<dbReference type="SMART" id="SM00386">
    <property type="entry name" value="HAT"/>
    <property type="match status" value="4"/>
</dbReference>
<dbReference type="InterPro" id="IPR011990">
    <property type="entry name" value="TPR-like_helical_dom_sf"/>
</dbReference>
<evidence type="ECO:0000313" key="3">
    <source>
        <dbReference type="EMBL" id="PUU76129.1"/>
    </source>
</evidence>
<reference evidence="3 4" key="1">
    <citation type="submission" date="2017-04" db="EMBL/GenBank/DDBJ databases">
        <title>Draft genome sequence of Tuber borchii Vittad., a whitish edible truffle.</title>
        <authorList>
            <consortium name="DOE Joint Genome Institute"/>
            <person name="Murat C."/>
            <person name="Kuo A."/>
            <person name="Barry K.W."/>
            <person name="Clum A."/>
            <person name="Dockter R.B."/>
            <person name="Fauchery L."/>
            <person name="Iotti M."/>
            <person name="Kohler A."/>
            <person name="Labutti K."/>
            <person name="Lindquist E.A."/>
            <person name="Lipzen A."/>
            <person name="Ohm R.A."/>
            <person name="Wang M."/>
            <person name="Grigoriev I.V."/>
            <person name="Zambonelli A."/>
            <person name="Martin F.M."/>
        </authorList>
    </citation>
    <scope>NUCLEOTIDE SEQUENCE [LARGE SCALE GENOMIC DNA]</scope>
    <source>
        <strain evidence="3 4">Tbo3840</strain>
    </source>
</reference>
<accession>A0A2T6ZKV5</accession>
<dbReference type="GO" id="GO:0032040">
    <property type="term" value="C:small-subunit processome"/>
    <property type="evidence" value="ECO:0007669"/>
    <property type="project" value="TreeGrafter"/>
</dbReference>
<proteinExistence type="predicted"/>
<dbReference type="STRING" id="42251.A0A2T6ZKV5"/>
<keyword evidence="4" id="KW-1185">Reference proteome</keyword>
<evidence type="ECO:0000256" key="1">
    <source>
        <dbReference type="ARBA" id="ARBA00022552"/>
    </source>
</evidence>
<sequence>MSFQLQLNEVEKAREIAERATKTIALREEKEKQNVWIAMLNMESMYATDETLEEAFKRACQYNEAQDIHEKLASIHIQTGKTEKADDLFKVIKKFSQDPRIWVNYADFLLSSKQNREAARALLQRAMQALTQDQHKDLISKTYSPLSKKKSDLYNIFLDMEIKYGSEEDDGKEGVRVLFKRALAKKTSTRQAKALFKKWLGFEKSKGDEKSVEAVTRKAKEYVEAKKGE</sequence>
<dbReference type="AlphaFoldDB" id="A0A2T6ZKV5"/>
<gene>
    <name evidence="3" type="ORF">B9Z19DRAFT_1130279</name>
</gene>
<organism evidence="3 4">
    <name type="scientific">Tuber borchii</name>
    <name type="common">White truffle</name>
    <dbReference type="NCBI Taxonomy" id="42251"/>
    <lineage>
        <taxon>Eukaryota</taxon>
        <taxon>Fungi</taxon>
        <taxon>Dikarya</taxon>
        <taxon>Ascomycota</taxon>
        <taxon>Pezizomycotina</taxon>
        <taxon>Pezizomycetes</taxon>
        <taxon>Pezizales</taxon>
        <taxon>Tuberaceae</taxon>
        <taxon>Tuber</taxon>
    </lineage>
</organism>
<protein>
    <recommendedName>
        <fullName evidence="5">Suppressor of forked domain-containing protein</fullName>
    </recommendedName>
</protein>
<evidence type="ECO:0000313" key="4">
    <source>
        <dbReference type="Proteomes" id="UP000244722"/>
    </source>
</evidence>
<evidence type="ECO:0000256" key="2">
    <source>
        <dbReference type="ARBA" id="ARBA00022737"/>
    </source>
</evidence>